<organism evidence="4 5">
    <name type="scientific">Dibothriocephalus latus</name>
    <name type="common">Fish tapeworm</name>
    <name type="synonym">Diphyllobothrium latum</name>
    <dbReference type="NCBI Taxonomy" id="60516"/>
    <lineage>
        <taxon>Eukaryota</taxon>
        <taxon>Metazoa</taxon>
        <taxon>Spiralia</taxon>
        <taxon>Lophotrochozoa</taxon>
        <taxon>Platyhelminthes</taxon>
        <taxon>Cestoda</taxon>
        <taxon>Eucestoda</taxon>
        <taxon>Diphyllobothriidea</taxon>
        <taxon>Diphyllobothriidae</taxon>
        <taxon>Dibothriocephalus</taxon>
    </lineage>
</organism>
<dbReference type="GO" id="GO:0046332">
    <property type="term" value="F:SMAD binding"/>
    <property type="evidence" value="ECO:0007669"/>
    <property type="project" value="InterPro"/>
</dbReference>
<dbReference type="SMART" id="SM01046">
    <property type="entry name" value="c-SKI_SMAD_bind"/>
    <property type="match status" value="1"/>
</dbReference>
<dbReference type="InterPro" id="IPR023216">
    <property type="entry name" value="Tscrpt_reg_SKI_SnoN"/>
</dbReference>
<protein>
    <recommendedName>
        <fullName evidence="3">c-SKI SMAD4-binding domain-containing protein</fullName>
    </recommendedName>
</protein>
<name>A0A3P7L398_DIBLA</name>
<evidence type="ECO:0000313" key="5">
    <source>
        <dbReference type="Proteomes" id="UP000281553"/>
    </source>
</evidence>
<evidence type="ECO:0000256" key="1">
    <source>
        <dbReference type="ARBA" id="ARBA00009513"/>
    </source>
</evidence>
<dbReference type="GO" id="GO:0000981">
    <property type="term" value="F:DNA-binding transcription factor activity, RNA polymerase II-specific"/>
    <property type="evidence" value="ECO:0007669"/>
    <property type="project" value="TreeGrafter"/>
</dbReference>
<reference evidence="4 5" key="1">
    <citation type="submission" date="2018-11" db="EMBL/GenBank/DDBJ databases">
        <authorList>
            <consortium name="Pathogen Informatics"/>
        </authorList>
    </citation>
    <scope>NUCLEOTIDE SEQUENCE [LARGE SCALE GENOMIC DNA]</scope>
</reference>
<dbReference type="GO" id="GO:0030514">
    <property type="term" value="P:negative regulation of BMP signaling pathway"/>
    <property type="evidence" value="ECO:0007669"/>
    <property type="project" value="TreeGrafter"/>
</dbReference>
<evidence type="ECO:0000259" key="3">
    <source>
        <dbReference type="SMART" id="SM01046"/>
    </source>
</evidence>
<feature type="compositionally biased region" description="Low complexity" evidence="2">
    <location>
        <begin position="76"/>
        <end position="86"/>
    </location>
</feature>
<dbReference type="PANTHER" id="PTHR10005:SF26">
    <property type="entry name" value="CORL"/>
    <property type="match status" value="1"/>
</dbReference>
<evidence type="ECO:0000256" key="2">
    <source>
        <dbReference type="SAM" id="MobiDB-lite"/>
    </source>
</evidence>
<keyword evidence="5" id="KW-1185">Reference proteome</keyword>
<dbReference type="GO" id="GO:0000978">
    <property type="term" value="F:RNA polymerase II cis-regulatory region sequence-specific DNA binding"/>
    <property type="evidence" value="ECO:0007669"/>
    <property type="project" value="TreeGrafter"/>
</dbReference>
<dbReference type="GO" id="GO:0005737">
    <property type="term" value="C:cytoplasm"/>
    <property type="evidence" value="ECO:0007669"/>
    <property type="project" value="TreeGrafter"/>
</dbReference>
<dbReference type="Proteomes" id="UP000281553">
    <property type="component" value="Unassembled WGS sequence"/>
</dbReference>
<comment type="similarity">
    <text evidence="1">Belongs to the SKI family.</text>
</comment>
<dbReference type="AlphaFoldDB" id="A0A3P7L398"/>
<sequence>MGLQIYFSPNKFVFHCHTREETGRQQASAYRHPDAANFNAWRRHLVLTDPTPPEELLFAWEDVKAMFNGGNRKKASSSSSSACSSSEVSMTYPPETSPPPPPLSSQAFKRRCLNVSQASTSARGGLEQQQARFGILASSPEAFTRTDCTFEKYRSVFTSLFEQSPVENHALTSFAAIPNTTTHPPSENTVTLNTTRMSTTTAPVNQPRIRQRDWLANLLVVSMDLETRGSSKAPVGSSMGTWANTLKNYLEMMTRGIYLPPPPPPPPTA</sequence>
<feature type="domain" description="c-SKI SMAD4-binding" evidence="3">
    <location>
        <begin position="4"/>
        <end position="68"/>
    </location>
</feature>
<dbReference type="Gene3D" id="3.10.390.10">
    <property type="entry name" value="SAND domain-like"/>
    <property type="match status" value="1"/>
</dbReference>
<proteinExistence type="inferred from homology"/>
<dbReference type="GO" id="GO:0000122">
    <property type="term" value="P:negative regulation of transcription by RNA polymerase II"/>
    <property type="evidence" value="ECO:0007669"/>
    <property type="project" value="TreeGrafter"/>
</dbReference>
<dbReference type="PANTHER" id="PTHR10005">
    <property type="entry name" value="SKI ONCOGENE-RELATED"/>
    <property type="match status" value="1"/>
</dbReference>
<feature type="region of interest" description="Disordered" evidence="2">
    <location>
        <begin position="70"/>
        <end position="106"/>
    </location>
</feature>
<dbReference type="InterPro" id="IPR010919">
    <property type="entry name" value="SAND-like_dom_sf"/>
</dbReference>
<dbReference type="InterPro" id="IPR014890">
    <property type="entry name" value="c-SKI_SMAD4-bd_dom"/>
</dbReference>
<dbReference type="GO" id="GO:0005667">
    <property type="term" value="C:transcription regulator complex"/>
    <property type="evidence" value="ECO:0007669"/>
    <property type="project" value="TreeGrafter"/>
</dbReference>
<dbReference type="OrthoDB" id="3938623at2759"/>
<gene>
    <name evidence="4" type="ORF">DILT_LOCUS7015</name>
</gene>
<dbReference type="EMBL" id="UYRU01050913">
    <property type="protein sequence ID" value="VDN11184.1"/>
    <property type="molecule type" value="Genomic_DNA"/>
</dbReference>
<accession>A0A3P7L398</accession>
<dbReference type="GO" id="GO:0005634">
    <property type="term" value="C:nucleus"/>
    <property type="evidence" value="ECO:0007669"/>
    <property type="project" value="TreeGrafter"/>
</dbReference>
<evidence type="ECO:0000313" key="4">
    <source>
        <dbReference type="EMBL" id="VDN11184.1"/>
    </source>
</evidence>
<dbReference type="SUPFAM" id="SSF63763">
    <property type="entry name" value="SAND domain-like"/>
    <property type="match status" value="1"/>
</dbReference>